<dbReference type="InterPro" id="IPR002035">
    <property type="entry name" value="VWF_A"/>
</dbReference>
<dbReference type="PANTHER" id="PTHR24020:SF20">
    <property type="entry name" value="PH DOMAIN-CONTAINING PROTEIN"/>
    <property type="match status" value="1"/>
</dbReference>
<organism evidence="3 4">
    <name type="scientific">Desmophyllum pertusum</name>
    <dbReference type="NCBI Taxonomy" id="174260"/>
    <lineage>
        <taxon>Eukaryota</taxon>
        <taxon>Metazoa</taxon>
        <taxon>Cnidaria</taxon>
        <taxon>Anthozoa</taxon>
        <taxon>Hexacorallia</taxon>
        <taxon>Scleractinia</taxon>
        <taxon>Caryophylliina</taxon>
        <taxon>Caryophylliidae</taxon>
        <taxon>Desmophyllum</taxon>
    </lineage>
</organism>
<gene>
    <name evidence="3" type="ORF">OS493_020876</name>
</gene>
<dbReference type="InterPro" id="IPR036465">
    <property type="entry name" value="vWFA_dom_sf"/>
</dbReference>
<dbReference type="SMART" id="SM00327">
    <property type="entry name" value="VWA"/>
    <property type="match status" value="1"/>
</dbReference>
<dbReference type="SUPFAM" id="SSF53300">
    <property type="entry name" value="vWA-like"/>
    <property type="match status" value="1"/>
</dbReference>
<accession>A0A9W9YBB4</accession>
<sequence length="174" mass="19287">MRRLVNRESVLMNVIVLGILTTLAGVSLAEAEKRFMCHNKIDLELTNVAVASYSQYVHKGRTFDDDTTRQSVLKAIDGLRFEGAASRLDFGFDIVEFELFDTKNGARASNKDVKKVAVFVTDGFSTRGVEFTRASADTLTREGVNLFSVGISDHVDKDELDELASKPRASHQLL</sequence>
<dbReference type="PANTHER" id="PTHR24020">
    <property type="entry name" value="COLLAGEN ALPHA"/>
    <property type="match status" value="1"/>
</dbReference>
<dbReference type="Gene3D" id="3.40.50.410">
    <property type="entry name" value="von Willebrand factor, type A domain"/>
    <property type="match status" value="1"/>
</dbReference>
<name>A0A9W9YBB4_9CNID</name>
<evidence type="ECO:0000313" key="3">
    <source>
        <dbReference type="EMBL" id="KAJ7331173.1"/>
    </source>
</evidence>
<dbReference type="AlphaFoldDB" id="A0A9W9YBB4"/>
<evidence type="ECO:0000259" key="2">
    <source>
        <dbReference type="PROSITE" id="PS50234"/>
    </source>
</evidence>
<dbReference type="PROSITE" id="PS50234">
    <property type="entry name" value="VWFA"/>
    <property type="match status" value="1"/>
</dbReference>
<dbReference type="OrthoDB" id="5959160at2759"/>
<protein>
    <recommendedName>
        <fullName evidence="2">VWFA domain-containing protein</fullName>
    </recommendedName>
</protein>
<keyword evidence="4" id="KW-1185">Reference proteome</keyword>
<keyword evidence="1" id="KW-0732">Signal</keyword>
<dbReference type="Proteomes" id="UP001163046">
    <property type="component" value="Unassembled WGS sequence"/>
</dbReference>
<feature type="signal peptide" evidence="1">
    <location>
        <begin position="1"/>
        <end position="31"/>
    </location>
</feature>
<evidence type="ECO:0000256" key="1">
    <source>
        <dbReference type="SAM" id="SignalP"/>
    </source>
</evidence>
<feature type="domain" description="VWFA" evidence="2">
    <location>
        <begin position="46"/>
        <end position="174"/>
    </location>
</feature>
<evidence type="ECO:0000313" key="4">
    <source>
        <dbReference type="Proteomes" id="UP001163046"/>
    </source>
</evidence>
<comment type="caution">
    <text evidence="3">The sequence shown here is derived from an EMBL/GenBank/DDBJ whole genome shotgun (WGS) entry which is preliminary data.</text>
</comment>
<reference evidence="3" key="1">
    <citation type="submission" date="2023-01" db="EMBL/GenBank/DDBJ databases">
        <title>Genome assembly of the deep-sea coral Lophelia pertusa.</title>
        <authorList>
            <person name="Herrera S."/>
            <person name="Cordes E."/>
        </authorList>
    </citation>
    <scope>NUCLEOTIDE SEQUENCE</scope>
    <source>
        <strain evidence="3">USNM1676648</strain>
        <tissue evidence="3">Polyp</tissue>
    </source>
</reference>
<dbReference type="Pfam" id="PF00092">
    <property type="entry name" value="VWA"/>
    <property type="match status" value="1"/>
</dbReference>
<feature type="chain" id="PRO_5040791996" description="VWFA domain-containing protein" evidence="1">
    <location>
        <begin position="32"/>
        <end position="174"/>
    </location>
</feature>
<dbReference type="InterPro" id="IPR050525">
    <property type="entry name" value="ECM_Assembly_Org"/>
</dbReference>
<dbReference type="EMBL" id="MU827790">
    <property type="protein sequence ID" value="KAJ7331173.1"/>
    <property type="molecule type" value="Genomic_DNA"/>
</dbReference>
<proteinExistence type="predicted"/>